<evidence type="ECO:0000313" key="5">
    <source>
        <dbReference type="Proteomes" id="UP000002058"/>
    </source>
</evidence>
<dbReference type="VEuPathDB" id="FungiDB:UREG_00815"/>
<evidence type="ECO:0000256" key="1">
    <source>
        <dbReference type="SAM" id="MobiDB-lite"/>
    </source>
</evidence>
<sequence>MPIIIGRRSFGRIVPADLAQFGDRDDGLIAILKDVRFLTTPLRLDPHISKIMEPINQVSGGKISYFNLPLELLLHIVYYLPPQDVACLALCNRAFLNALGSEAWSSLSQKARDAFLLTLTRDLPSCYFCHVCLSLHLRDRLGPPAPINWSLLKYACTDSYMEPPLWDCFAALKGHVSGYWLFFAHVQLVMARHYQGPAYGLPLDMLSYTEVKAHTEPDGAKVTILLSFDARICSRSASLCLRNQQWILLRPQHKLPVKPGPVELSDVLDNTPSPVLACSFCDMHFQLDKCDLGDETKAIVITKWLDVGAGLTILDPKWQAHALGGSREFPEGSEDVYLRFERLPGISGSMLFSQNASHLMGNRYKKTMKRLYRHTWHSHTPPAKTELVFLRAAVIYLMFSLTSRPLPPSFSSLSSSLWTLFLPLTASIVRVFDHQLNQFAPMSDAYNIISLVGTWVSVLLAVAQVFFAYRSQCCSNPIRDVEHELSTLVTSVSNQKRIAYETLQVLRDVRGNLERIQRNTAAPSISGSGGRSATNSSTRN</sequence>
<dbReference type="STRING" id="336963.C4JEH6"/>
<organism evidence="4 5">
    <name type="scientific">Uncinocarpus reesii (strain UAMH 1704)</name>
    <dbReference type="NCBI Taxonomy" id="336963"/>
    <lineage>
        <taxon>Eukaryota</taxon>
        <taxon>Fungi</taxon>
        <taxon>Dikarya</taxon>
        <taxon>Ascomycota</taxon>
        <taxon>Pezizomycotina</taxon>
        <taxon>Eurotiomycetes</taxon>
        <taxon>Eurotiomycetidae</taxon>
        <taxon>Onygenales</taxon>
        <taxon>Onygenaceae</taxon>
        <taxon>Uncinocarpus</taxon>
    </lineage>
</organism>
<keyword evidence="2" id="KW-0812">Transmembrane</keyword>
<keyword evidence="5" id="KW-1185">Reference proteome</keyword>
<dbReference type="Pfam" id="PF00646">
    <property type="entry name" value="F-box"/>
    <property type="match status" value="1"/>
</dbReference>
<dbReference type="AlphaFoldDB" id="C4JEH6"/>
<dbReference type="OrthoDB" id="4174381at2759"/>
<dbReference type="GeneID" id="8444410"/>
<dbReference type="PROSITE" id="PS50181">
    <property type="entry name" value="FBOX"/>
    <property type="match status" value="1"/>
</dbReference>
<feature type="transmembrane region" description="Helical" evidence="2">
    <location>
        <begin position="445"/>
        <end position="469"/>
    </location>
</feature>
<protein>
    <recommendedName>
        <fullName evidence="3">F-box domain-containing protein</fullName>
    </recommendedName>
</protein>
<keyword evidence="2" id="KW-0472">Membrane</keyword>
<evidence type="ECO:0000313" key="4">
    <source>
        <dbReference type="EMBL" id="EEP75968.1"/>
    </source>
</evidence>
<evidence type="ECO:0000259" key="3">
    <source>
        <dbReference type="PROSITE" id="PS50181"/>
    </source>
</evidence>
<reference evidence="5" key="1">
    <citation type="journal article" date="2009" name="Genome Res.">
        <title>Comparative genomic analyses of the human fungal pathogens Coccidioides and their relatives.</title>
        <authorList>
            <person name="Sharpton T.J."/>
            <person name="Stajich J.E."/>
            <person name="Rounsley S.D."/>
            <person name="Gardner M.J."/>
            <person name="Wortman J.R."/>
            <person name="Jordar V.S."/>
            <person name="Maiti R."/>
            <person name="Kodira C.D."/>
            <person name="Neafsey D.E."/>
            <person name="Zeng Q."/>
            <person name="Hung C.-Y."/>
            <person name="McMahan C."/>
            <person name="Muszewska A."/>
            <person name="Grynberg M."/>
            <person name="Mandel M.A."/>
            <person name="Kellner E.M."/>
            <person name="Barker B.M."/>
            <person name="Galgiani J.N."/>
            <person name="Orbach M.J."/>
            <person name="Kirkland T.N."/>
            <person name="Cole G.T."/>
            <person name="Henn M.R."/>
            <person name="Birren B.W."/>
            <person name="Taylor J.W."/>
        </authorList>
    </citation>
    <scope>NUCLEOTIDE SEQUENCE [LARGE SCALE GENOMIC DNA]</scope>
    <source>
        <strain evidence="5">UAMH 1704</strain>
    </source>
</reference>
<dbReference type="KEGG" id="ure:UREG_00815"/>
<gene>
    <name evidence="4" type="ORF">UREG_00815</name>
</gene>
<dbReference type="RefSeq" id="XP_002541301.1">
    <property type="nucleotide sequence ID" value="XM_002541255.1"/>
</dbReference>
<feature type="region of interest" description="Disordered" evidence="1">
    <location>
        <begin position="520"/>
        <end position="540"/>
    </location>
</feature>
<dbReference type="HOGENOM" id="CLU_504519_0_0_1"/>
<dbReference type="EMBL" id="CH476615">
    <property type="protein sequence ID" value="EEP75968.1"/>
    <property type="molecule type" value="Genomic_DNA"/>
</dbReference>
<keyword evidence="2" id="KW-1133">Transmembrane helix</keyword>
<feature type="domain" description="F-box" evidence="3">
    <location>
        <begin position="62"/>
        <end position="107"/>
    </location>
</feature>
<evidence type="ECO:0000256" key="2">
    <source>
        <dbReference type="SAM" id="Phobius"/>
    </source>
</evidence>
<dbReference type="Proteomes" id="UP000002058">
    <property type="component" value="Unassembled WGS sequence"/>
</dbReference>
<dbReference type="InterPro" id="IPR036047">
    <property type="entry name" value="F-box-like_dom_sf"/>
</dbReference>
<proteinExistence type="predicted"/>
<dbReference type="CDD" id="cd09917">
    <property type="entry name" value="F-box_SF"/>
    <property type="match status" value="1"/>
</dbReference>
<dbReference type="eggNOG" id="ENOG502R122">
    <property type="taxonomic scope" value="Eukaryota"/>
</dbReference>
<dbReference type="SUPFAM" id="SSF81383">
    <property type="entry name" value="F-box domain"/>
    <property type="match status" value="1"/>
</dbReference>
<dbReference type="InterPro" id="IPR001810">
    <property type="entry name" value="F-box_dom"/>
</dbReference>
<dbReference type="InParanoid" id="C4JEH6"/>
<accession>C4JEH6</accession>
<name>C4JEH6_UNCRE</name>